<keyword evidence="2" id="KW-1185">Reference proteome</keyword>
<reference evidence="1 2" key="1">
    <citation type="journal article" date="2019" name="Commun. Biol.">
        <title>The bagworm genome reveals a unique fibroin gene that provides high tensile strength.</title>
        <authorList>
            <person name="Kono N."/>
            <person name="Nakamura H."/>
            <person name="Ohtoshi R."/>
            <person name="Tomita M."/>
            <person name="Numata K."/>
            <person name="Arakawa K."/>
        </authorList>
    </citation>
    <scope>NUCLEOTIDE SEQUENCE [LARGE SCALE GENOMIC DNA]</scope>
</reference>
<dbReference type="Proteomes" id="UP000299102">
    <property type="component" value="Unassembled WGS sequence"/>
</dbReference>
<sequence>MDVNNSYRCCISFNESEFRWRTLSSPPHYPPYHPLAPPSSAPSSIDALSFHQISYFYQETDENQANARYPPRYSLTALVSETRAIRKPKKILKYCKL</sequence>
<organism evidence="1 2">
    <name type="scientific">Eumeta variegata</name>
    <name type="common">Bagworm moth</name>
    <name type="synonym">Eumeta japonica</name>
    <dbReference type="NCBI Taxonomy" id="151549"/>
    <lineage>
        <taxon>Eukaryota</taxon>
        <taxon>Metazoa</taxon>
        <taxon>Ecdysozoa</taxon>
        <taxon>Arthropoda</taxon>
        <taxon>Hexapoda</taxon>
        <taxon>Insecta</taxon>
        <taxon>Pterygota</taxon>
        <taxon>Neoptera</taxon>
        <taxon>Endopterygota</taxon>
        <taxon>Lepidoptera</taxon>
        <taxon>Glossata</taxon>
        <taxon>Ditrysia</taxon>
        <taxon>Tineoidea</taxon>
        <taxon>Psychidae</taxon>
        <taxon>Oiketicinae</taxon>
        <taxon>Eumeta</taxon>
    </lineage>
</organism>
<name>A0A4C1Z2M2_EUMVA</name>
<gene>
    <name evidence="1" type="ORF">EVAR_66326_1</name>
</gene>
<dbReference type="EMBL" id="BGZK01001530">
    <property type="protein sequence ID" value="GBP81780.1"/>
    <property type="molecule type" value="Genomic_DNA"/>
</dbReference>
<accession>A0A4C1Z2M2</accession>
<protein>
    <submittedName>
        <fullName evidence="1">Uncharacterized protein</fullName>
    </submittedName>
</protein>
<comment type="caution">
    <text evidence="1">The sequence shown here is derived from an EMBL/GenBank/DDBJ whole genome shotgun (WGS) entry which is preliminary data.</text>
</comment>
<dbReference type="AlphaFoldDB" id="A0A4C1Z2M2"/>
<evidence type="ECO:0000313" key="1">
    <source>
        <dbReference type="EMBL" id="GBP81780.1"/>
    </source>
</evidence>
<evidence type="ECO:0000313" key="2">
    <source>
        <dbReference type="Proteomes" id="UP000299102"/>
    </source>
</evidence>
<proteinExistence type="predicted"/>